<organism evidence="2 3">
    <name type="scientific">Hymenobacter nivis</name>
    <dbReference type="NCBI Taxonomy" id="1850093"/>
    <lineage>
        <taxon>Bacteria</taxon>
        <taxon>Pseudomonadati</taxon>
        <taxon>Bacteroidota</taxon>
        <taxon>Cytophagia</taxon>
        <taxon>Cytophagales</taxon>
        <taxon>Hymenobacteraceae</taxon>
        <taxon>Hymenobacter</taxon>
    </lineage>
</organism>
<proteinExistence type="predicted"/>
<dbReference type="InterPro" id="IPR009752">
    <property type="entry name" value="Phage_Mu_GpJ"/>
</dbReference>
<accession>A0A2Z3GF00</accession>
<dbReference type="Pfam" id="PF07030">
    <property type="entry name" value="Phage_Mu_Gp36"/>
    <property type="match status" value="1"/>
</dbReference>
<dbReference type="Proteomes" id="UP000245999">
    <property type="component" value="Chromosome"/>
</dbReference>
<keyword evidence="3" id="KW-1185">Reference proteome</keyword>
<dbReference type="RefSeq" id="WP_109651726.1">
    <property type="nucleotide sequence ID" value="NZ_CP029145.1"/>
</dbReference>
<dbReference type="OrthoDB" id="881590at2"/>
<dbReference type="KEGG" id="hnv:DDQ68_00235"/>
<name>A0A2Z3GF00_9BACT</name>
<dbReference type="EMBL" id="CP029145">
    <property type="protein sequence ID" value="AWM31348.1"/>
    <property type="molecule type" value="Genomic_DNA"/>
</dbReference>
<evidence type="ECO:0000256" key="1">
    <source>
        <dbReference type="SAM" id="MobiDB-lite"/>
    </source>
</evidence>
<evidence type="ECO:0008006" key="4">
    <source>
        <dbReference type="Google" id="ProtNLM"/>
    </source>
</evidence>
<feature type="region of interest" description="Disordered" evidence="1">
    <location>
        <begin position="138"/>
        <end position="162"/>
    </location>
</feature>
<protein>
    <recommendedName>
        <fullName evidence="4">DUF1320 domain-containing protein</fullName>
    </recommendedName>
</protein>
<evidence type="ECO:0000313" key="2">
    <source>
        <dbReference type="EMBL" id="AWM31348.1"/>
    </source>
</evidence>
<evidence type="ECO:0000313" key="3">
    <source>
        <dbReference type="Proteomes" id="UP000245999"/>
    </source>
</evidence>
<sequence length="162" mass="17541">MSFLTSADYGLQIRDEIRGLLTDGNDALLSSAAHAAQAEMESYLRGRFDVVAVFGALGPVSAVPAAGILPAVPATADQRNPQIVMYLVDLALYHLHSRQNPRNVPQIRQDRYQQVIDWLKLVRKGALSCGLPLESAQLPDGTQDTGSILPRGSSLPKLSNTY</sequence>
<gene>
    <name evidence="2" type="ORF">DDQ68_00235</name>
</gene>
<dbReference type="AlphaFoldDB" id="A0A2Z3GF00"/>
<reference evidence="3" key="1">
    <citation type="submission" date="2018-04" db="EMBL/GenBank/DDBJ databases">
        <title>Complete genome of Antarctic heterotrophic bacterium Hymenobacter nivis.</title>
        <authorList>
            <person name="Terashima M."/>
        </authorList>
    </citation>
    <scope>NUCLEOTIDE SEQUENCE [LARGE SCALE GENOMIC DNA]</scope>
    <source>
        <strain evidence="3">NBRC 111535</strain>
    </source>
</reference>